<evidence type="ECO:0000313" key="1">
    <source>
        <dbReference type="EMBL" id="SEB65441.1"/>
    </source>
</evidence>
<organism evidence="1 2">
    <name type="scientific">Nitratireductor aquibiodomus</name>
    <dbReference type="NCBI Taxonomy" id="204799"/>
    <lineage>
        <taxon>Bacteria</taxon>
        <taxon>Pseudomonadati</taxon>
        <taxon>Pseudomonadota</taxon>
        <taxon>Alphaproteobacteria</taxon>
        <taxon>Hyphomicrobiales</taxon>
        <taxon>Phyllobacteriaceae</taxon>
        <taxon>Nitratireductor</taxon>
    </lineage>
</organism>
<protein>
    <submittedName>
        <fullName evidence="1">Uncharacterized protein</fullName>
    </submittedName>
</protein>
<accession>A0A1H4L3Z3</accession>
<name>A0A1H4L3Z3_9HYPH</name>
<evidence type="ECO:0000313" key="2">
    <source>
        <dbReference type="Proteomes" id="UP000199064"/>
    </source>
</evidence>
<dbReference type="EMBL" id="FNSL01000001">
    <property type="protein sequence ID" value="SEB65441.1"/>
    <property type="molecule type" value="Genomic_DNA"/>
</dbReference>
<gene>
    <name evidence="1" type="ORF">SAMN05216452_2631</name>
</gene>
<proteinExistence type="predicted"/>
<dbReference type="AlphaFoldDB" id="A0A1H4L3Z3"/>
<sequence>MSASLGIVGWRKKEYLPKYNQRIARLSAQEQGPYSLSR</sequence>
<dbReference type="Proteomes" id="UP000199064">
    <property type="component" value="Unassembled WGS sequence"/>
</dbReference>
<keyword evidence="2" id="KW-1185">Reference proteome</keyword>
<reference evidence="2" key="1">
    <citation type="submission" date="2016-10" db="EMBL/GenBank/DDBJ databases">
        <authorList>
            <person name="Varghese N."/>
            <person name="Submissions S."/>
        </authorList>
    </citation>
    <scope>NUCLEOTIDE SEQUENCE [LARGE SCALE GENOMIC DNA]</scope>
    <source>
        <strain evidence="2">ES.061</strain>
    </source>
</reference>